<proteinExistence type="predicted"/>
<keyword evidence="2" id="KW-1185">Reference proteome</keyword>
<name>A0A319DD52_9EURO</name>
<dbReference type="AlphaFoldDB" id="A0A319DD52"/>
<evidence type="ECO:0000313" key="2">
    <source>
        <dbReference type="Proteomes" id="UP000247810"/>
    </source>
</evidence>
<accession>A0A319DD52</accession>
<organism evidence="1 2">
    <name type="scientific">Aspergillus ellipticus CBS 707.79</name>
    <dbReference type="NCBI Taxonomy" id="1448320"/>
    <lineage>
        <taxon>Eukaryota</taxon>
        <taxon>Fungi</taxon>
        <taxon>Dikarya</taxon>
        <taxon>Ascomycota</taxon>
        <taxon>Pezizomycotina</taxon>
        <taxon>Eurotiomycetes</taxon>
        <taxon>Eurotiomycetidae</taxon>
        <taxon>Eurotiales</taxon>
        <taxon>Aspergillaceae</taxon>
        <taxon>Aspergillus</taxon>
        <taxon>Aspergillus subgen. Circumdati</taxon>
    </lineage>
</organism>
<protein>
    <submittedName>
        <fullName evidence="1">Uncharacterized protein</fullName>
    </submittedName>
</protein>
<evidence type="ECO:0000313" key="1">
    <source>
        <dbReference type="EMBL" id="PYH95315.1"/>
    </source>
</evidence>
<sequence>MDGNCKTHSAIDCVTRPRVNLRDLVSGAESSLGVVLRRAFQVQILGHIEQFFWMPHQWHALQRCSMVQGSQNGRRISPSPPQGVQTVPVGCVNISQSFKKASGLVEALRSLRSIGPGPGYDRCARHCQPDQVPICKACTNVSDNAGISIIMPWEGSQVITGACCG</sequence>
<reference evidence="1 2" key="1">
    <citation type="submission" date="2018-02" db="EMBL/GenBank/DDBJ databases">
        <title>The genomes of Aspergillus section Nigri reveals drivers in fungal speciation.</title>
        <authorList>
            <consortium name="DOE Joint Genome Institute"/>
            <person name="Vesth T.C."/>
            <person name="Nybo J."/>
            <person name="Theobald S."/>
            <person name="Brandl J."/>
            <person name="Frisvad J.C."/>
            <person name="Nielsen K.F."/>
            <person name="Lyhne E.K."/>
            <person name="Kogle M.E."/>
            <person name="Kuo A."/>
            <person name="Riley R."/>
            <person name="Clum A."/>
            <person name="Nolan M."/>
            <person name="Lipzen A."/>
            <person name="Salamov A."/>
            <person name="Henrissat B."/>
            <person name="Wiebenga A."/>
            <person name="De vries R.P."/>
            <person name="Grigoriev I.V."/>
            <person name="Mortensen U.H."/>
            <person name="Andersen M.R."/>
            <person name="Baker S.E."/>
        </authorList>
    </citation>
    <scope>NUCLEOTIDE SEQUENCE [LARGE SCALE GENOMIC DNA]</scope>
    <source>
        <strain evidence="1 2">CBS 707.79</strain>
    </source>
</reference>
<gene>
    <name evidence="1" type="ORF">BO71DRAFT_205326</name>
</gene>
<dbReference type="Proteomes" id="UP000247810">
    <property type="component" value="Unassembled WGS sequence"/>
</dbReference>
<dbReference type="EMBL" id="KZ825855">
    <property type="protein sequence ID" value="PYH95315.1"/>
    <property type="molecule type" value="Genomic_DNA"/>
</dbReference>
<dbReference type="VEuPathDB" id="FungiDB:BO71DRAFT_205326"/>